<dbReference type="InterPro" id="IPR024562">
    <property type="entry name" value="YqhG"/>
</dbReference>
<protein>
    <submittedName>
        <fullName evidence="1">YqhG family protein</fullName>
    </submittedName>
</protein>
<evidence type="ECO:0000313" key="2">
    <source>
        <dbReference type="Proteomes" id="UP001444625"/>
    </source>
</evidence>
<gene>
    <name evidence="1" type="ORF">ABC228_02290</name>
</gene>
<keyword evidence="2" id="KW-1185">Reference proteome</keyword>
<accession>A0ABU9XCL6</accession>
<proteinExistence type="predicted"/>
<organism evidence="1 2">
    <name type="scientific">Ornithinibacillus xuwenensis</name>
    <dbReference type="NCBI Taxonomy" id="3144668"/>
    <lineage>
        <taxon>Bacteria</taxon>
        <taxon>Bacillati</taxon>
        <taxon>Bacillota</taxon>
        <taxon>Bacilli</taxon>
        <taxon>Bacillales</taxon>
        <taxon>Bacillaceae</taxon>
        <taxon>Ornithinibacillus</taxon>
    </lineage>
</organism>
<dbReference type="EMBL" id="JBDIML010000001">
    <property type="protein sequence ID" value="MEN2766001.1"/>
    <property type="molecule type" value="Genomic_DNA"/>
</dbReference>
<dbReference type="Pfam" id="PF11079">
    <property type="entry name" value="YqhG"/>
    <property type="match status" value="1"/>
</dbReference>
<sequence length="258" mass="30391">MAIHNLNRFLQSYFTAHHCHVANQNGVLKIQLTEEMDRALMNRPFYWHYVKKMGKNGDPMQLTLITNQDNTEEKGERIHFGSPRLQQIVNHLKENEQFTKLFEVVHAVRNTALQPWLVTNIKLSYIGKRNKDEIFSLGLNLVNGQMKTDMMDFLNAKDLQMQISDYCYTITPIIKPHSGFRRILTVIDQYIQDQDHQWAAESIEELKQEVDLLKHFYQGDRDEDVEQMEKELQDIKERYQPKIQFSVVNGGIFYLTGN</sequence>
<reference evidence="1 2" key="1">
    <citation type="submission" date="2024-05" db="EMBL/GenBank/DDBJ databases">
        <authorList>
            <person name="Haq I."/>
            <person name="Ullah Z."/>
            <person name="Ahmad R."/>
            <person name="Li M."/>
            <person name="Tong Y."/>
        </authorList>
    </citation>
    <scope>NUCLEOTIDE SEQUENCE [LARGE SCALE GENOMIC DNA]</scope>
    <source>
        <strain evidence="1 2">16A2E</strain>
    </source>
</reference>
<dbReference type="RefSeq" id="WP_345823464.1">
    <property type="nucleotide sequence ID" value="NZ_JBDIML010000001.1"/>
</dbReference>
<comment type="caution">
    <text evidence="1">The sequence shown here is derived from an EMBL/GenBank/DDBJ whole genome shotgun (WGS) entry which is preliminary data.</text>
</comment>
<dbReference type="Proteomes" id="UP001444625">
    <property type="component" value="Unassembled WGS sequence"/>
</dbReference>
<name>A0ABU9XCL6_9BACI</name>
<evidence type="ECO:0000313" key="1">
    <source>
        <dbReference type="EMBL" id="MEN2766001.1"/>
    </source>
</evidence>